<dbReference type="GO" id="GO:0005829">
    <property type="term" value="C:cytosol"/>
    <property type="evidence" value="ECO:0007669"/>
    <property type="project" value="TreeGrafter"/>
</dbReference>
<organism evidence="2 3">
    <name type="scientific">Reyranella soli</name>
    <dbReference type="NCBI Taxonomy" id="1230389"/>
    <lineage>
        <taxon>Bacteria</taxon>
        <taxon>Pseudomonadati</taxon>
        <taxon>Pseudomonadota</taxon>
        <taxon>Alphaproteobacteria</taxon>
        <taxon>Hyphomicrobiales</taxon>
        <taxon>Reyranellaceae</taxon>
        <taxon>Reyranella</taxon>
    </lineage>
</organism>
<reference evidence="2 3" key="1">
    <citation type="submission" date="2019-07" db="EMBL/GenBank/DDBJ databases">
        <title>Whole genome shotgun sequence of Reyranella soli NBRC 108950.</title>
        <authorList>
            <person name="Hosoyama A."/>
            <person name="Uohara A."/>
            <person name="Ohji S."/>
            <person name="Ichikawa N."/>
        </authorList>
    </citation>
    <scope>NUCLEOTIDE SEQUENCE [LARGE SCALE GENOMIC DNA]</scope>
    <source>
        <strain evidence="2 3">NBRC 108950</strain>
    </source>
</reference>
<dbReference type="Gene3D" id="3.30.420.40">
    <property type="match status" value="2"/>
</dbReference>
<dbReference type="InterPro" id="IPR000905">
    <property type="entry name" value="Gcp-like_dom"/>
</dbReference>
<dbReference type="GO" id="GO:0016740">
    <property type="term" value="F:transferase activity"/>
    <property type="evidence" value="ECO:0007669"/>
    <property type="project" value="UniProtKB-KW"/>
</dbReference>
<comment type="caution">
    <text evidence="2">The sequence shown here is derived from an EMBL/GenBank/DDBJ whole genome shotgun (WGS) entry which is preliminary data.</text>
</comment>
<dbReference type="SUPFAM" id="SSF53067">
    <property type="entry name" value="Actin-like ATPase domain"/>
    <property type="match status" value="1"/>
</dbReference>
<dbReference type="GO" id="GO:0002949">
    <property type="term" value="P:tRNA threonylcarbamoyladenosine modification"/>
    <property type="evidence" value="ECO:0007669"/>
    <property type="project" value="InterPro"/>
</dbReference>
<evidence type="ECO:0000313" key="3">
    <source>
        <dbReference type="Proteomes" id="UP000321058"/>
    </source>
</evidence>
<evidence type="ECO:0000313" key="2">
    <source>
        <dbReference type="EMBL" id="GEP60298.1"/>
    </source>
</evidence>
<gene>
    <name evidence="2" type="ORF">RSO01_74640</name>
</gene>
<dbReference type="InterPro" id="IPR043129">
    <property type="entry name" value="ATPase_NBD"/>
</dbReference>
<dbReference type="InterPro" id="IPR022496">
    <property type="entry name" value="T6A_TsaB"/>
</dbReference>
<evidence type="ECO:0000259" key="1">
    <source>
        <dbReference type="Pfam" id="PF00814"/>
    </source>
</evidence>
<sequence>MTVLAFDCAVTGMTVAVVRDGVCLASLAEEGRDQAARLVPAIATVLAEARVDRRDLSLIAVTVGPGSFTGVRVGLAAARGLAVGLGVPLAGIPTTSVLLAQSQPGQRLAVAAIDSRLGDWFCAIDEAFDGKLAAPFAASAHDFANRIAGRPCLVIGTGVKALAAALVAAGIDAIAEEAVPDPVVLACLADHMSVDAWRTHNEREGLPRPLYLRGVNITLPDGARRTVE</sequence>
<keyword evidence="3" id="KW-1185">Reference proteome</keyword>
<dbReference type="PANTHER" id="PTHR11735:SF11">
    <property type="entry name" value="TRNA THREONYLCARBAMOYLADENOSINE BIOSYNTHESIS PROTEIN TSAB"/>
    <property type="match status" value="1"/>
</dbReference>
<keyword evidence="2" id="KW-0808">Transferase</keyword>
<dbReference type="EMBL" id="BKAJ01000157">
    <property type="protein sequence ID" value="GEP60298.1"/>
    <property type="molecule type" value="Genomic_DNA"/>
</dbReference>
<name>A0A512NMY4_9HYPH</name>
<dbReference type="RefSeq" id="WP_147155645.1">
    <property type="nucleotide sequence ID" value="NZ_BKAJ01000157.1"/>
</dbReference>
<feature type="domain" description="Gcp-like" evidence="1">
    <location>
        <begin position="33"/>
        <end position="116"/>
    </location>
</feature>
<dbReference type="Proteomes" id="UP000321058">
    <property type="component" value="Unassembled WGS sequence"/>
</dbReference>
<dbReference type="PANTHER" id="PTHR11735">
    <property type="entry name" value="TRNA N6-ADENOSINE THREONYLCARBAMOYLTRANSFERASE"/>
    <property type="match status" value="1"/>
</dbReference>
<dbReference type="OrthoDB" id="9809995at2"/>
<dbReference type="AlphaFoldDB" id="A0A512NMY4"/>
<dbReference type="Pfam" id="PF00814">
    <property type="entry name" value="TsaD"/>
    <property type="match status" value="1"/>
</dbReference>
<accession>A0A512NMY4</accession>
<proteinExistence type="predicted"/>
<protein>
    <submittedName>
        <fullName evidence="2">tRNA (Adenosine(37)-N6)-threonylcarbamoyltransferase complex dimerization subunit type 1 TsaB</fullName>
    </submittedName>
</protein>
<dbReference type="NCBIfam" id="TIGR03725">
    <property type="entry name" value="T6A_YeaZ"/>
    <property type="match status" value="1"/>
</dbReference>